<dbReference type="InterPro" id="IPR011446">
    <property type="entry name" value="BBP7"/>
</dbReference>
<feature type="compositionally biased region" description="Polar residues" evidence="1">
    <location>
        <begin position="89"/>
        <end position="106"/>
    </location>
</feature>
<reference evidence="2 3" key="1">
    <citation type="submission" date="2019-02" db="EMBL/GenBank/DDBJ databases">
        <title>Deep-cultivation of Planctomycetes and their phenomic and genomic characterization uncovers novel biology.</title>
        <authorList>
            <person name="Wiegand S."/>
            <person name="Jogler M."/>
            <person name="Boedeker C."/>
            <person name="Pinto D."/>
            <person name="Vollmers J."/>
            <person name="Rivas-Marin E."/>
            <person name="Kohn T."/>
            <person name="Peeters S.H."/>
            <person name="Heuer A."/>
            <person name="Rast P."/>
            <person name="Oberbeckmann S."/>
            <person name="Bunk B."/>
            <person name="Jeske O."/>
            <person name="Meyerdierks A."/>
            <person name="Storesund J.E."/>
            <person name="Kallscheuer N."/>
            <person name="Luecker S."/>
            <person name="Lage O.M."/>
            <person name="Pohl T."/>
            <person name="Merkel B.J."/>
            <person name="Hornburger P."/>
            <person name="Mueller R.-W."/>
            <person name="Bruemmer F."/>
            <person name="Labrenz M."/>
            <person name="Spormann A.M."/>
            <person name="Op den Camp H."/>
            <person name="Overmann J."/>
            <person name="Amann R."/>
            <person name="Jetten M.S.M."/>
            <person name="Mascher T."/>
            <person name="Medema M.H."/>
            <person name="Devos D.P."/>
            <person name="Kaster A.-K."/>
            <person name="Ovreas L."/>
            <person name="Rohde M."/>
            <person name="Galperin M.Y."/>
            <person name="Jogler C."/>
        </authorList>
    </citation>
    <scope>NUCLEOTIDE SEQUENCE [LARGE SCALE GENOMIC DNA]</scope>
    <source>
        <strain evidence="2 3">K22_7</strain>
    </source>
</reference>
<feature type="compositionally biased region" description="Low complexity" evidence="1">
    <location>
        <begin position="115"/>
        <end position="127"/>
    </location>
</feature>
<evidence type="ECO:0000256" key="1">
    <source>
        <dbReference type="SAM" id="MobiDB-lite"/>
    </source>
</evidence>
<accession>A0A517NHA4</accession>
<proteinExistence type="predicted"/>
<dbReference type="KEGG" id="rlc:K227x_49120"/>
<evidence type="ECO:0000313" key="3">
    <source>
        <dbReference type="Proteomes" id="UP000318538"/>
    </source>
</evidence>
<dbReference type="Proteomes" id="UP000318538">
    <property type="component" value="Chromosome"/>
</dbReference>
<gene>
    <name evidence="2" type="ORF">K227x_49120</name>
</gene>
<dbReference type="Pfam" id="PF07585">
    <property type="entry name" value="BBP7"/>
    <property type="match status" value="1"/>
</dbReference>
<protein>
    <submittedName>
        <fullName evidence="2">Uncharacterized protein</fullName>
    </submittedName>
</protein>
<keyword evidence="3" id="KW-1185">Reference proteome</keyword>
<organism evidence="2 3">
    <name type="scientific">Rubripirellula lacrimiformis</name>
    <dbReference type="NCBI Taxonomy" id="1930273"/>
    <lineage>
        <taxon>Bacteria</taxon>
        <taxon>Pseudomonadati</taxon>
        <taxon>Planctomycetota</taxon>
        <taxon>Planctomycetia</taxon>
        <taxon>Pirellulales</taxon>
        <taxon>Pirellulaceae</taxon>
        <taxon>Rubripirellula</taxon>
    </lineage>
</organism>
<name>A0A517NHA4_9BACT</name>
<dbReference type="AlphaFoldDB" id="A0A517NHA4"/>
<evidence type="ECO:0000313" key="2">
    <source>
        <dbReference type="EMBL" id="QDT06502.1"/>
    </source>
</evidence>
<sequence length="615" mass="66710">MEFMEFSDYSDFELMFDGEVADIAKEPVDDRRRSAALTIGSSRGGRRFRCCFTNTPSKHSMVKPVLTYRNYISFSLALLVVMTTEVQAQTGSSRGLSQTSVRSSESVARANWQPTRSNSSTSSASTSRPLVDAPVEPATPRRKVKTPVQQVGHASSRGIPVPPSDSMSIIDPPIHHETLDGQVILSPMQGEVIYEDGSSCDSMGSSCGCGETSCSGGCDSMGSCGGCGSAGCSTCGELVSPAAWRPCVTLCLPQDGWFSAEYLMWFQDGMELPPLVTTSIPGTSATDAGVLGRGAQTLFGGDRVLDDAFDGYRLDFGVWLDRGHTLSISGEYFQIGEESESFSRTSSGSTILARPFFNVNPTTGPAREDSELVSYDGIVSGNVSARATSELMGAGMHLNFLRCCSEGCTSGLFCGCPGHYCSRQEALIGYRYVQLDESVSVTESLRGIDPAATFNIADRFETRNQFNGIDLGWKYRRTRGYWSFESLLRLAVGNTKQSVRINGATTIDGGAPLVGGLLAQRTNIGNHEQDEFSVIPQLDLKLGYQLTDHFRATLGYTFLYWSNVVRPGDHIDRDVNPALLPPESDPFTGANRPGFDFDTTDYWAQGLSIGGEYRW</sequence>
<feature type="region of interest" description="Disordered" evidence="1">
    <location>
        <begin position="89"/>
        <end position="164"/>
    </location>
</feature>
<dbReference type="EMBL" id="CP036525">
    <property type="protein sequence ID" value="QDT06502.1"/>
    <property type="molecule type" value="Genomic_DNA"/>
</dbReference>